<dbReference type="InterPro" id="IPR012337">
    <property type="entry name" value="RNaseH-like_sf"/>
</dbReference>
<dbReference type="PANTHER" id="PTHR42648:SF25">
    <property type="entry name" value="RNA-DIRECTED DNA POLYMERASE"/>
    <property type="match status" value="1"/>
</dbReference>
<feature type="compositionally biased region" description="Low complexity" evidence="3">
    <location>
        <begin position="300"/>
        <end position="310"/>
    </location>
</feature>
<reference evidence="5" key="1">
    <citation type="journal article" date="2005" name="PLoS Biol.">
        <title>The genomes of Oryza sativa: a history of duplications.</title>
        <authorList>
            <person name="Yu J."/>
            <person name="Wang J."/>
            <person name="Lin W."/>
            <person name="Li S."/>
            <person name="Li H."/>
            <person name="Zhou J."/>
            <person name="Ni P."/>
            <person name="Dong W."/>
            <person name="Hu S."/>
            <person name="Zeng C."/>
            <person name="Zhang J."/>
            <person name="Zhang Y."/>
            <person name="Li R."/>
            <person name="Xu Z."/>
            <person name="Li S."/>
            <person name="Li X."/>
            <person name="Zheng H."/>
            <person name="Cong L."/>
            <person name="Lin L."/>
            <person name="Yin J."/>
            <person name="Geng J."/>
            <person name="Li G."/>
            <person name="Shi J."/>
            <person name="Liu J."/>
            <person name="Lv H."/>
            <person name="Li J."/>
            <person name="Wang J."/>
            <person name="Deng Y."/>
            <person name="Ran L."/>
            <person name="Shi X."/>
            <person name="Wang X."/>
            <person name="Wu Q."/>
            <person name="Li C."/>
            <person name="Ren X."/>
            <person name="Wang J."/>
            <person name="Wang X."/>
            <person name="Li D."/>
            <person name="Liu D."/>
            <person name="Zhang X."/>
            <person name="Ji Z."/>
            <person name="Zhao W."/>
            <person name="Sun Y."/>
            <person name="Zhang Z."/>
            <person name="Bao J."/>
            <person name="Han Y."/>
            <person name="Dong L."/>
            <person name="Ji J."/>
            <person name="Chen P."/>
            <person name="Wu S."/>
            <person name="Liu J."/>
            <person name="Xiao Y."/>
            <person name="Bu D."/>
            <person name="Tan J."/>
            <person name="Yang L."/>
            <person name="Ye C."/>
            <person name="Zhang J."/>
            <person name="Xu J."/>
            <person name="Zhou Y."/>
            <person name="Yu Y."/>
            <person name="Zhang B."/>
            <person name="Zhuang S."/>
            <person name="Wei H."/>
            <person name="Liu B."/>
            <person name="Lei M."/>
            <person name="Yu H."/>
            <person name="Li Y."/>
            <person name="Xu H."/>
            <person name="Wei S."/>
            <person name="He X."/>
            <person name="Fang L."/>
            <person name="Zhang Z."/>
            <person name="Zhang Y."/>
            <person name="Huang X."/>
            <person name="Su Z."/>
            <person name="Tong W."/>
            <person name="Li J."/>
            <person name="Tong Z."/>
            <person name="Li S."/>
            <person name="Ye J."/>
            <person name="Wang L."/>
            <person name="Fang L."/>
            <person name="Lei T."/>
            <person name="Chen C."/>
            <person name="Chen H."/>
            <person name="Xu Z."/>
            <person name="Li H."/>
            <person name="Huang H."/>
            <person name="Zhang F."/>
            <person name="Xu H."/>
            <person name="Li N."/>
            <person name="Zhao C."/>
            <person name="Li S."/>
            <person name="Dong L."/>
            <person name="Huang Y."/>
            <person name="Li L."/>
            <person name="Xi Y."/>
            <person name="Qi Q."/>
            <person name="Li W."/>
            <person name="Zhang B."/>
            <person name="Hu W."/>
            <person name="Zhang Y."/>
            <person name="Tian X."/>
            <person name="Jiao Y."/>
            <person name="Liang X."/>
            <person name="Jin J."/>
            <person name="Gao L."/>
            <person name="Zheng W."/>
            <person name="Hao B."/>
            <person name="Liu S."/>
            <person name="Wang W."/>
            <person name="Yuan L."/>
            <person name="Cao M."/>
            <person name="McDermott J."/>
            <person name="Samudrala R."/>
            <person name="Wang J."/>
            <person name="Wong G.K."/>
            <person name="Yang H."/>
        </authorList>
    </citation>
    <scope>NUCLEOTIDE SEQUENCE [LARGE SCALE GENOMIC DNA]</scope>
</reference>
<dbReference type="GO" id="GO:0016787">
    <property type="term" value="F:hydrolase activity"/>
    <property type="evidence" value="ECO:0007669"/>
    <property type="project" value="UniProtKB-KW"/>
</dbReference>
<keyword evidence="1" id="KW-0479">Metal-binding</keyword>
<dbReference type="Pfam" id="PF00665">
    <property type="entry name" value="rve"/>
    <property type="match status" value="1"/>
</dbReference>
<evidence type="ECO:0000256" key="2">
    <source>
        <dbReference type="ARBA" id="ARBA00022801"/>
    </source>
</evidence>
<evidence type="ECO:0000313" key="5">
    <source>
        <dbReference type="EMBL" id="EEE52905.1"/>
    </source>
</evidence>
<accession>B9GC98</accession>
<dbReference type="GO" id="GO:0015074">
    <property type="term" value="P:DNA integration"/>
    <property type="evidence" value="ECO:0007669"/>
    <property type="project" value="InterPro"/>
</dbReference>
<evidence type="ECO:0000259" key="4">
    <source>
        <dbReference type="PROSITE" id="PS50994"/>
    </source>
</evidence>
<proteinExistence type="predicted"/>
<dbReference type="EMBL" id="CM000149">
    <property type="protein sequence ID" value="EEE52905.1"/>
    <property type="molecule type" value="Genomic_DNA"/>
</dbReference>
<dbReference type="AlphaFoldDB" id="B9GC98"/>
<dbReference type="Pfam" id="PF25597">
    <property type="entry name" value="SH3_retrovirus"/>
    <property type="match status" value="1"/>
</dbReference>
<feature type="region of interest" description="Disordered" evidence="3">
    <location>
        <begin position="297"/>
        <end position="364"/>
    </location>
</feature>
<dbReference type="Gene3D" id="3.30.420.10">
    <property type="entry name" value="Ribonuclease H-like superfamily/Ribonuclease H"/>
    <property type="match status" value="1"/>
</dbReference>
<feature type="compositionally biased region" description="Pro residues" evidence="3">
    <location>
        <begin position="311"/>
        <end position="320"/>
    </location>
</feature>
<protein>
    <recommendedName>
        <fullName evidence="4">Integrase catalytic domain-containing protein</fullName>
    </recommendedName>
</protein>
<keyword evidence="2" id="KW-0378">Hydrolase</keyword>
<dbReference type="InterPro" id="IPR013103">
    <property type="entry name" value="RVT_2"/>
</dbReference>
<feature type="compositionally biased region" description="Low complexity" evidence="3">
    <location>
        <begin position="799"/>
        <end position="815"/>
    </location>
</feature>
<dbReference type="Proteomes" id="UP000007752">
    <property type="component" value="Chromosome 12"/>
</dbReference>
<evidence type="ECO:0000256" key="1">
    <source>
        <dbReference type="ARBA" id="ARBA00022723"/>
    </source>
</evidence>
<dbReference type="SUPFAM" id="SSF53098">
    <property type="entry name" value="Ribonuclease H-like"/>
    <property type="match status" value="1"/>
</dbReference>
<dbReference type="PROSITE" id="PS50994">
    <property type="entry name" value="INTEGRASE"/>
    <property type="match status" value="1"/>
</dbReference>
<dbReference type="InterPro" id="IPR039537">
    <property type="entry name" value="Retrotran_Ty1/copia-like"/>
</dbReference>
<dbReference type="GO" id="GO:0046872">
    <property type="term" value="F:metal ion binding"/>
    <property type="evidence" value="ECO:0007669"/>
    <property type="project" value="UniProtKB-KW"/>
</dbReference>
<feature type="compositionally biased region" description="Low complexity" evidence="3">
    <location>
        <begin position="321"/>
        <end position="338"/>
    </location>
</feature>
<dbReference type="InterPro" id="IPR001584">
    <property type="entry name" value="Integrase_cat-core"/>
</dbReference>
<feature type="compositionally biased region" description="Low complexity" evidence="3">
    <location>
        <begin position="351"/>
        <end position="360"/>
    </location>
</feature>
<feature type="compositionally biased region" description="Pro residues" evidence="3">
    <location>
        <begin position="339"/>
        <end position="350"/>
    </location>
</feature>
<dbReference type="InterPro" id="IPR057670">
    <property type="entry name" value="SH3_retrovirus"/>
</dbReference>
<dbReference type="PANTHER" id="PTHR42648">
    <property type="entry name" value="TRANSPOSASE, PUTATIVE-RELATED"/>
    <property type="match status" value="1"/>
</dbReference>
<feature type="domain" description="Integrase catalytic" evidence="4">
    <location>
        <begin position="25"/>
        <end position="201"/>
    </location>
</feature>
<feature type="region of interest" description="Disordered" evidence="3">
    <location>
        <begin position="799"/>
        <end position="832"/>
    </location>
</feature>
<dbReference type="InterPro" id="IPR043502">
    <property type="entry name" value="DNA/RNA_pol_sf"/>
</dbReference>
<gene>
    <name evidence="5" type="ORF">OsJ_35506</name>
</gene>
<evidence type="ECO:0000256" key="3">
    <source>
        <dbReference type="SAM" id="MobiDB-lite"/>
    </source>
</evidence>
<dbReference type="InterPro" id="IPR036397">
    <property type="entry name" value="RNaseH_sf"/>
</dbReference>
<name>B9GC98_ORYSJ</name>
<reference evidence="5" key="2">
    <citation type="submission" date="2008-12" db="EMBL/GenBank/DDBJ databases">
        <title>Improved gene annotation of the rice (Oryza sativa) genomes.</title>
        <authorList>
            <person name="Wang J."/>
            <person name="Li R."/>
            <person name="Fan W."/>
            <person name="Huang Q."/>
            <person name="Zhang J."/>
            <person name="Zhou Y."/>
            <person name="Hu Y."/>
            <person name="Zi S."/>
            <person name="Li J."/>
            <person name="Ni P."/>
            <person name="Zheng H."/>
            <person name="Zhang Y."/>
            <person name="Zhao M."/>
            <person name="Hao Q."/>
            <person name="McDermott J."/>
            <person name="Samudrala R."/>
            <person name="Kristiansen K."/>
            <person name="Wong G.K.-S."/>
        </authorList>
    </citation>
    <scope>NUCLEOTIDE SEQUENCE</scope>
</reference>
<sequence>MVRGMPCLDHVEQLCDVCVVTKQRRLPFPQQTSFRAKERLELVHGDLCGPVTPATPGGRRYFLLLVDDLSRYMWVMVLGSKGEAADAIRHAQAAAEAECGRKLRVLRTDNGGEFTAAEFASYCADEGIQRHYTTPYSPQQNGVVERRNQTVVGMARALLKQRGMPAIFWGEAVVTAAYILNRSPTKALDGRTPYEAWHGRKPAVSHLRVFGCLAFAKELGHIGKLDDRSTPGVFIGYAEGSKAYRILDPETQRVRTAGDVVFDEGRGWVWDKAVDDGLTPMYDDFTVEYVHFEGAGGVGSSSSPSVSTPAPESPPTPTPTHPRATTSTTTSSSSIQPQPVTPHAPAPTATPPSTSTPTPARVERSPVEFATPLSHDGERIDAYHDGEQLRYRTMEDLLGDQPVPGLVPRDLEAQLHLACDDGEPRSYVEAEKHAAWRAAMQSEMDPVQENRTWELADLPRGHRAITLKWVFKLKRDEAGAIVKHKARLVARGFVQQEGIDYDDDFAPVARMESVRLLLALAAQEGWGIHHMDVKSAFLNGDLKEEVYVHQPPGFVIPGKEGKVLRLHKALYGLRQAPRAWNAKLDSTLKGMGFEQSPHEAAIYQRGNGGNALLVGVYVDDLVITGTKDAEVAAFKEEMKATFQMSDLGPLSFYLGIEVHQDNSGITLRQTAYAKRVVELAGLTDCNPALTPMEERLKLSRDSMAEEVDATQYRRLVGSLRYLTHTRPDLAFSVGYVSRFMQRPTTEHQQAVKRIIRYVAGTLDHSLYYPRCLGKAHFIGYSDSDHAATSTPARARAGFSSSSASASLAGSRSSSRWWPCPAARPSTWRPPPL</sequence>
<organism evidence="5">
    <name type="scientific">Oryza sativa subsp. japonica</name>
    <name type="common">Rice</name>
    <dbReference type="NCBI Taxonomy" id="39947"/>
    <lineage>
        <taxon>Eukaryota</taxon>
        <taxon>Viridiplantae</taxon>
        <taxon>Streptophyta</taxon>
        <taxon>Embryophyta</taxon>
        <taxon>Tracheophyta</taxon>
        <taxon>Spermatophyta</taxon>
        <taxon>Magnoliopsida</taxon>
        <taxon>Liliopsida</taxon>
        <taxon>Poales</taxon>
        <taxon>Poaceae</taxon>
        <taxon>BOP clade</taxon>
        <taxon>Oryzoideae</taxon>
        <taxon>Oryzeae</taxon>
        <taxon>Oryzinae</taxon>
        <taxon>Oryza</taxon>
        <taxon>Oryza sativa</taxon>
    </lineage>
</organism>
<dbReference type="GO" id="GO:0003676">
    <property type="term" value="F:nucleic acid binding"/>
    <property type="evidence" value="ECO:0007669"/>
    <property type="project" value="InterPro"/>
</dbReference>
<dbReference type="Pfam" id="PF07727">
    <property type="entry name" value="RVT_2"/>
    <property type="match status" value="1"/>
</dbReference>
<dbReference type="SUPFAM" id="SSF56672">
    <property type="entry name" value="DNA/RNA polymerases"/>
    <property type="match status" value="1"/>
</dbReference>